<dbReference type="Gene3D" id="3.40.50.10170">
    <property type="match status" value="1"/>
</dbReference>
<dbReference type="InterPro" id="IPR050270">
    <property type="entry name" value="DegV_domain_contain"/>
</dbReference>
<evidence type="ECO:0008006" key="4">
    <source>
        <dbReference type="Google" id="ProtNLM"/>
    </source>
</evidence>
<keyword evidence="1" id="KW-0446">Lipid-binding</keyword>
<dbReference type="AlphaFoldDB" id="A0A077L663"/>
<evidence type="ECO:0000256" key="1">
    <source>
        <dbReference type="ARBA" id="ARBA00023121"/>
    </source>
</evidence>
<dbReference type="STRING" id="29554.MCAN360_0765"/>
<dbReference type="InterPro" id="IPR043168">
    <property type="entry name" value="DegV_C"/>
</dbReference>
<dbReference type="PANTHER" id="PTHR33434">
    <property type="entry name" value="DEGV DOMAIN-CONTAINING PROTEIN DR_1986-RELATED"/>
    <property type="match status" value="1"/>
</dbReference>
<protein>
    <recommendedName>
        <fullName evidence="4">DegV family protein</fullName>
    </recommendedName>
</protein>
<dbReference type="RefSeq" id="WP_045434284.1">
    <property type="nucleotide sequence ID" value="NZ_AP014631.1"/>
</dbReference>
<reference evidence="3" key="1">
    <citation type="journal article" date="2014" name="Genome Announc.">
        <title>Complete Genome Sequence of Mycoplasma canadense Strain HAZ 360_1 from Bovine Mastitic Milk in Japan.</title>
        <authorList>
            <person name="Hata E."/>
        </authorList>
    </citation>
    <scope>NUCLEOTIDE SEQUENCE [LARGE SCALE GENOMIC DNA]</scope>
    <source>
        <strain evidence="3">HAZ360_1</strain>
    </source>
</reference>
<accession>A0A077L663</accession>
<dbReference type="GO" id="GO:0008289">
    <property type="term" value="F:lipid binding"/>
    <property type="evidence" value="ECO:0007669"/>
    <property type="project" value="UniProtKB-KW"/>
</dbReference>
<keyword evidence="3" id="KW-1185">Reference proteome</keyword>
<evidence type="ECO:0000313" key="2">
    <source>
        <dbReference type="EMBL" id="BAP39785.1"/>
    </source>
</evidence>
<dbReference type="Gene3D" id="3.30.1180.10">
    <property type="match status" value="1"/>
</dbReference>
<name>A0A077L663_9BACT</name>
<evidence type="ECO:0000313" key="3">
    <source>
        <dbReference type="Proteomes" id="UP000031641"/>
    </source>
</evidence>
<gene>
    <name evidence="2" type="primary">degV</name>
    <name evidence="2" type="ORF">MCAN360_0765</name>
</gene>
<dbReference type="Pfam" id="PF02645">
    <property type="entry name" value="DegV"/>
    <property type="match status" value="1"/>
</dbReference>
<dbReference type="SUPFAM" id="SSF82549">
    <property type="entry name" value="DAK1/DegV-like"/>
    <property type="match status" value="1"/>
</dbReference>
<dbReference type="EMBL" id="AP014631">
    <property type="protein sequence ID" value="BAP39785.1"/>
    <property type="molecule type" value="Genomic_DNA"/>
</dbReference>
<dbReference type="Proteomes" id="UP000031641">
    <property type="component" value="Chromosome"/>
</dbReference>
<sequence length="293" mass="33339">MKIKIIVDSSSGLTEKEANELGWDFIPLQCEIEGKNYQIGKEIFIEDFAKMWRDNKKINASTSASSPGTNSLIVEKYLEDYDKVLIYPISQFLSSEMSFLKTQFQDNKNVHIVESKKISYLIVRDLLIFEDLIKKGHKFEEAIEVFEQNNEKLILIPQYNDALVKGGRLSKPAAAIAKLLKIVPLIAFNKGILEKEGIGRVFSKSLEKVVSDMWQNNKNDLENKKLIVLSAENEIIDDLIYKFKNITENKISIYKFRAPLDVSIHTGIGAICVSIAVVKPEIEEKFFSLAKKV</sequence>
<dbReference type="PROSITE" id="PS51482">
    <property type="entry name" value="DEGV"/>
    <property type="match status" value="1"/>
</dbReference>
<proteinExistence type="predicted"/>
<dbReference type="NCBIfam" id="TIGR00762">
    <property type="entry name" value="DegV"/>
    <property type="match status" value="1"/>
</dbReference>
<dbReference type="KEGG" id="mcan:MCAN360_0765"/>
<organism evidence="2 3">
    <name type="scientific">Metamycoplasma canadense</name>
    <dbReference type="NCBI Taxonomy" id="29554"/>
    <lineage>
        <taxon>Bacteria</taxon>
        <taxon>Bacillati</taxon>
        <taxon>Mycoplasmatota</taxon>
        <taxon>Mycoplasmoidales</taxon>
        <taxon>Metamycoplasmataceae</taxon>
        <taxon>Metamycoplasma</taxon>
    </lineage>
</organism>
<dbReference type="InterPro" id="IPR003797">
    <property type="entry name" value="DegV"/>
</dbReference>
<dbReference type="PANTHER" id="PTHR33434:SF2">
    <property type="entry name" value="FATTY ACID-BINDING PROTEIN TM_1468"/>
    <property type="match status" value="1"/>
</dbReference>
<dbReference type="HOGENOM" id="CLU_048251_3_0_14"/>
<dbReference type="OrthoDB" id="388177at2"/>